<feature type="signal peptide" evidence="1">
    <location>
        <begin position="1"/>
        <end position="25"/>
    </location>
</feature>
<gene>
    <name evidence="2" type="ORF">SAMN02982922_2503</name>
</gene>
<dbReference type="OrthoDB" id="8117112at2"/>
<sequence>MPATIIRLVATAGLFALCAAGAARAQDAGGATYAGDAYDPVSGYRCVTPFCDTVALPGTSCLCQKLNPNETRREKVRYACTDMKSRQQCDAPR</sequence>
<dbReference type="EMBL" id="FXBL01000004">
    <property type="protein sequence ID" value="SMH41185.1"/>
    <property type="molecule type" value="Genomic_DNA"/>
</dbReference>
<proteinExistence type="predicted"/>
<name>A0A1X7NUS7_9HYPH</name>
<organism evidence="2 3">
    <name type="scientific">Mesorhizobium australicum</name>
    <dbReference type="NCBI Taxonomy" id="536018"/>
    <lineage>
        <taxon>Bacteria</taxon>
        <taxon>Pseudomonadati</taxon>
        <taxon>Pseudomonadota</taxon>
        <taxon>Alphaproteobacteria</taxon>
        <taxon>Hyphomicrobiales</taxon>
        <taxon>Phyllobacteriaceae</taxon>
        <taxon>Mesorhizobium</taxon>
    </lineage>
</organism>
<protein>
    <submittedName>
        <fullName evidence="2">Uncharacterized protein</fullName>
    </submittedName>
</protein>
<keyword evidence="3" id="KW-1185">Reference proteome</keyword>
<reference evidence="2 3" key="1">
    <citation type="submission" date="2017-04" db="EMBL/GenBank/DDBJ databases">
        <authorList>
            <person name="Afonso C.L."/>
            <person name="Miller P.J."/>
            <person name="Scott M.A."/>
            <person name="Spackman E."/>
            <person name="Goraichik I."/>
            <person name="Dimitrov K.M."/>
            <person name="Suarez D.L."/>
            <person name="Swayne D.E."/>
        </authorList>
    </citation>
    <scope>NUCLEOTIDE SEQUENCE [LARGE SCALE GENOMIC DNA]</scope>
    <source>
        <strain evidence="2 3">B5P</strain>
    </source>
</reference>
<evidence type="ECO:0000256" key="1">
    <source>
        <dbReference type="SAM" id="SignalP"/>
    </source>
</evidence>
<keyword evidence="1" id="KW-0732">Signal</keyword>
<accession>A0A1X7NUS7</accession>
<evidence type="ECO:0000313" key="3">
    <source>
        <dbReference type="Proteomes" id="UP000193083"/>
    </source>
</evidence>
<dbReference type="RefSeq" id="WP_085464445.1">
    <property type="nucleotide sequence ID" value="NZ_FXBL01000004.1"/>
</dbReference>
<dbReference type="AlphaFoldDB" id="A0A1X7NUS7"/>
<dbReference type="Proteomes" id="UP000193083">
    <property type="component" value="Unassembled WGS sequence"/>
</dbReference>
<feature type="chain" id="PRO_5012349554" evidence="1">
    <location>
        <begin position="26"/>
        <end position="93"/>
    </location>
</feature>
<evidence type="ECO:0000313" key="2">
    <source>
        <dbReference type="EMBL" id="SMH41185.1"/>
    </source>
</evidence>